<evidence type="ECO:0000313" key="1">
    <source>
        <dbReference type="WBParaSite" id="MCU_013751-RA"/>
    </source>
</evidence>
<protein>
    <submittedName>
        <fullName evidence="1">DUF1326 domain-containing protein</fullName>
    </submittedName>
</protein>
<proteinExistence type="predicted"/>
<dbReference type="AlphaFoldDB" id="A0A5K3G3N2"/>
<reference evidence="1" key="1">
    <citation type="submission" date="2019-11" db="UniProtKB">
        <authorList>
            <consortium name="WormBaseParasite"/>
        </authorList>
    </citation>
    <scope>IDENTIFICATION</scope>
</reference>
<sequence>MLATSCDRGCDFRPCGVTCALNDAPGTESLSAHEFSISIVATRNGPTGEQDKDI</sequence>
<dbReference type="WBParaSite" id="MCU_013751-RA">
    <property type="protein sequence ID" value="MCU_013751-RA"/>
    <property type="gene ID" value="MCU_013751"/>
</dbReference>
<accession>A0A5K3G3N2</accession>
<organism evidence="1">
    <name type="scientific">Mesocestoides corti</name>
    <name type="common">Flatworm</name>
    <dbReference type="NCBI Taxonomy" id="53468"/>
    <lineage>
        <taxon>Eukaryota</taxon>
        <taxon>Metazoa</taxon>
        <taxon>Spiralia</taxon>
        <taxon>Lophotrochozoa</taxon>
        <taxon>Platyhelminthes</taxon>
        <taxon>Cestoda</taxon>
        <taxon>Eucestoda</taxon>
        <taxon>Cyclophyllidea</taxon>
        <taxon>Mesocestoididae</taxon>
        <taxon>Mesocestoides</taxon>
    </lineage>
</organism>
<name>A0A5K3G3N2_MESCO</name>